<dbReference type="WBParaSite" id="Hba_00982">
    <property type="protein sequence ID" value="Hba_00982"/>
    <property type="gene ID" value="Hba_00982"/>
</dbReference>
<name>A0A1I7W8K7_HETBA</name>
<dbReference type="Proteomes" id="UP000095283">
    <property type="component" value="Unplaced"/>
</dbReference>
<evidence type="ECO:0000313" key="1">
    <source>
        <dbReference type="Proteomes" id="UP000095283"/>
    </source>
</evidence>
<evidence type="ECO:0000313" key="2">
    <source>
        <dbReference type="WBParaSite" id="Hba_00982"/>
    </source>
</evidence>
<protein>
    <submittedName>
        <fullName evidence="2">DNA-directed RNA polymerase</fullName>
    </submittedName>
</protein>
<organism evidence="1 2">
    <name type="scientific">Heterorhabditis bacteriophora</name>
    <name type="common">Entomopathogenic nematode worm</name>
    <dbReference type="NCBI Taxonomy" id="37862"/>
    <lineage>
        <taxon>Eukaryota</taxon>
        <taxon>Metazoa</taxon>
        <taxon>Ecdysozoa</taxon>
        <taxon>Nematoda</taxon>
        <taxon>Chromadorea</taxon>
        <taxon>Rhabditida</taxon>
        <taxon>Rhabditina</taxon>
        <taxon>Rhabditomorpha</taxon>
        <taxon>Strongyloidea</taxon>
        <taxon>Heterorhabditidae</taxon>
        <taxon>Heterorhabditis</taxon>
    </lineage>
</organism>
<proteinExistence type="predicted"/>
<reference evidence="2" key="1">
    <citation type="submission" date="2016-11" db="UniProtKB">
        <authorList>
            <consortium name="WormBaseParasite"/>
        </authorList>
    </citation>
    <scope>IDENTIFICATION</scope>
</reference>
<dbReference type="AlphaFoldDB" id="A0A1I7W8K7"/>
<keyword evidence="1" id="KW-1185">Reference proteome</keyword>
<accession>A0A1I7W8K7</accession>
<sequence>MSGDMFVDPIEAKGRDLDFLLLIANPTVLQIRSDSAGKMIRNQCPASYVRQKVMSDGLLPHTQTARSKG</sequence>